<accession>A0A1Y1MF98</accession>
<dbReference type="AlphaFoldDB" id="A0A1Y1MF98"/>
<evidence type="ECO:0000256" key="11">
    <source>
        <dbReference type="ARBA" id="ARBA00023273"/>
    </source>
</evidence>
<protein>
    <recommendedName>
        <fullName evidence="5 12">ADP-ribosylation factor-like protein 2-binding protein</fullName>
        <shortName evidence="12">ARF-like 2-binding protein</shortName>
    </recommendedName>
</protein>
<dbReference type="GO" id="GO:0005813">
    <property type="term" value="C:centrosome"/>
    <property type="evidence" value="ECO:0007669"/>
    <property type="project" value="UniProtKB-SubCell"/>
</dbReference>
<dbReference type="GO" id="GO:0051457">
    <property type="term" value="P:maintenance of protein location in nucleus"/>
    <property type="evidence" value="ECO:0007669"/>
    <property type="project" value="TreeGrafter"/>
</dbReference>
<proteinExistence type="inferred from homology"/>
<evidence type="ECO:0000256" key="9">
    <source>
        <dbReference type="ARBA" id="ARBA00023212"/>
    </source>
</evidence>
<dbReference type="Gene3D" id="1.20.1520.10">
    <property type="entry name" value="ADP-ribosylation factor-like 2-binding protein, domain"/>
    <property type="match status" value="1"/>
</dbReference>
<name>A0A1Y1MF98_PHOPY</name>
<dbReference type="EMBL" id="VVIM01000006">
    <property type="protein sequence ID" value="KAB0797290.1"/>
    <property type="molecule type" value="Genomic_DNA"/>
</dbReference>
<dbReference type="InterPro" id="IPR038849">
    <property type="entry name" value="ARL2BP"/>
</dbReference>
<evidence type="ECO:0000256" key="10">
    <source>
        <dbReference type="ARBA" id="ARBA00023242"/>
    </source>
</evidence>
<dbReference type="Pfam" id="PF11527">
    <property type="entry name" value="ARL2_Bind_BART"/>
    <property type="match status" value="1"/>
</dbReference>
<evidence type="ECO:0000256" key="3">
    <source>
        <dbReference type="ARBA" id="ARBA00004300"/>
    </source>
</evidence>
<keyword evidence="8 12" id="KW-0496">Mitochondrion</keyword>
<dbReference type="GO" id="GO:0005758">
    <property type="term" value="C:mitochondrial intermembrane space"/>
    <property type="evidence" value="ECO:0007669"/>
    <property type="project" value="UniProtKB-SubCell"/>
</dbReference>
<evidence type="ECO:0000256" key="4">
    <source>
        <dbReference type="ARBA" id="ARBA00009880"/>
    </source>
</evidence>
<evidence type="ECO:0000256" key="5">
    <source>
        <dbReference type="ARBA" id="ARBA00014849"/>
    </source>
</evidence>
<evidence type="ECO:0000313" key="16">
    <source>
        <dbReference type="Proteomes" id="UP000327044"/>
    </source>
</evidence>
<dbReference type="PANTHER" id="PTHR15487:SF4">
    <property type="entry name" value="ADP-RIBOSYLATION FACTOR-LIKE PROTEIN 2-BINDING PROTEIN"/>
    <property type="match status" value="1"/>
</dbReference>
<dbReference type="InterPro" id="IPR023379">
    <property type="entry name" value="BART_dom"/>
</dbReference>
<evidence type="ECO:0000256" key="8">
    <source>
        <dbReference type="ARBA" id="ARBA00023128"/>
    </source>
</evidence>
<keyword evidence="16" id="KW-1185">Reference proteome</keyword>
<evidence type="ECO:0000259" key="13">
    <source>
        <dbReference type="Pfam" id="PF11527"/>
    </source>
</evidence>
<sequence>MAESGDLIDIDISNECQNSSDQYFYNIIGCIEDILLDDRFVQLHSNFMEQYWIHFEEQDENKFIYSDIFRKYNETIEKYIEDQLMKQVDNFDMNRLEEELKKRENELDGEIFEILSTFTNFLAFKEKFLDYKAMKEGKVMDLSKHFIISKYEAETAF</sequence>
<dbReference type="Proteomes" id="UP000327044">
    <property type="component" value="Unassembled WGS sequence"/>
</dbReference>
<dbReference type="InterPro" id="IPR042541">
    <property type="entry name" value="BART_sf"/>
</dbReference>
<dbReference type="GO" id="GO:0005634">
    <property type="term" value="C:nucleus"/>
    <property type="evidence" value="ECO:0007669"/>
    <property type="project" value="UniProtKB-SubCell"/>
</dbReference>
<reference evidence="15" key="3">
    <citation type="submission" date="2019-08" db="EMBL/GenBank/DDBJ databases">
        <authorList>
            <consortium name="Photinus pyralis genome working group"/>
            <person name="Fallon T.R."/>
            <person name="Sander Lower S.E."/>
            <person name="Weng J.-K."/>
        </authorList>
    </citation>
    <scope>NUCLEOTIDE SEQUENCE</scope>
    <source>
        <strain evidence="15">1611_PpyrPB1</strain>
        <tissue evidence="15">Whole body</tissue>
    </source>
</reference>
<evidence type="ECO:0000256" key="7">
    <source>
        <dbReference type="ARBA" id="ARBA00023069"/>
    </source>
</evidence>
<dbReference type="EMBL" id="GEZM01033303">
    <property type="protein sequence ID" value="JAV84271.1"/>
    <property type="molecule type" value="Transcribed_RNA"/>
</dbReference>
<dbReference type="GO" id="GO:0005929">
    <property type="term" value="C:cilium"/>
    <property type="evidence" value="ECO:0007669"/>
    <property type="project" value="UniProtKB-UniRule"/>
</dbReference>
<reference evidence="14" key="1">
    <citation type="journal article" date="2016" name="Sci. Rep.">
        <title>Molecular characterization of firefly nuptial gifts: a multi-omics approach sheds light on postcopulatory sexual selection.</title>
        <authorList>
            <person name="Al-Wathiqui N."/>
            <person name="Fallon T.R."/>
            <person name="South A."/>
            <person name="Weng J.K."/>
            <person name="Lewis S.M."/>
        </authorList>
    </citation>
    <scope>NUCLEOTIDE SEQUENCE</scope>
</reference>
<evidence type="ECO:0000313" key="14">
    <source>
        <dbReference type="EMBL" id="JAV84271.1"/>
    </source>
</evidence>
<comment type="function">
    <text evidence="12">Plays a role as an effector of the ADP-ribosylation factor-like protein 2, ARL2.</text>
</comment>
<keyword evidence="11 12" id="KW-0966">Cell projection</keyword>
<dbReference type="InParanoid" id="A0A1Y1MF98"/>
<organism evidence="14">
    <name type="scientific">Photinus pyralis</name>
    <name type="common">Common eastern firefly</name>
    <name type="synonym">Lampyris pyralis</name>
    <dbReference type="NCBI Taxonomy" id="7054"/>
    <lineage>
        <taxon>Eukaryota</taxon>
        <taxon>Metazoa</taxon>
        <taxon>Ecdysozoa</taxon>
        <taxon>Arthropoda</taxon>
        <taxon>Hexapoda</taxon>
        <taxon>Insecta</taxon>
        <taxon>Pterygota</taxon>
        <taxon>Neoptera</taxon>
        <taxon>Endopterygota</taxon>
        <taxon>Coleoptera</taxon>
        <taxon>Polyphaga</taxon>
        <taxon>Elateriformia</taxon>
        <taxon>Elateroidea</taxon>
        <taxon>Lampyridae</taxon>
        <taxon>Lampyrinae</taxon>
        <taxon>Photinus</taxon>
    </lineage>
</organism>
<keyword evidence="9 12" id="KW-0206">Cytoskeleton</keyword>
<dbReference type="OrthoDB" id="302784at2759"/>
<feature type="domain" description="BART" evidence="13">
    <location>
        <begin position="25"/>
        <end position="136"/>
    </location>
</feature>
<dbReference type="PANTHER" id="PTHR15487">
    <property type="entry name" value="ADP-RIBOSYLATION FACTOR-LIKE PROTEIN 2-BINDING PROTEIN"/>
    <property type="match status" value="1"/>
</dbReference>
<evidence type="ECO:0000256" key="2">
    <source>
        <dbReference type="ARBA" id="ARBA00004123"/>
    </source>
</evidence>
<evidence type="ECO:0000256" key="1">
    <source>
        <dbReference type="ARBA" id="ARBA00004120"/>
    </source>
</evidence>
<gene>
    <name evidence="15" type="ORF">PPYR_08284</name>
</gene>
<keyword evidence="7 12" id="KW-0969">Cilium</keyword>
<comment type="similarity">
    <text evidence="4 12">Belongs to the ARL2BP family.</text>
</comment>
<comment type="subcellular location">
    <subcellularLocation>
        <location evidence="1 12">Cytoplasm</location>
        <location evidence="1 12">Cytoskeleton</location>
        <location evidence="1 12">Cilium basal body</location>
    </subcellularLocation>
    <subcellularLocation>
        <location evidence="3 12">Cytoplasm</location>
        <location evidence="3 12">Cytoskeleton</location>
        <location evidence="3 12">Microtubule organizing center</location>
        <location evidence="3 12">Centrosome</location>
    </subcellularLocation>
    <subcellularLocation>
        <location evidence="12">Cytoplasm</location>
    </subcellularLocation>
    <subcellularLocation>
        <location evidence="2 12">Nucleus</location>
    </subcellularLocation>
    <subcellularLocation>
        <location evidence="12">Mitochondrion intermembrane space</location>
    </subcellularLocation>
</comment>
<evidence type="ECO:0000256" key="12">
    <source>
        <dbReference type="RuleBase" id="RU367099"/>
    </source>
</evidence>
<reference evidence="15 16" key="2">
    <citation type="journal article" date="2018" name="Elife">
        <title>Firefly genomes illuminate parallel origins of bioluminescence in beetles.</title>
        <authorList>
            <person name="Fallon T.R."/>
            <person name="Lower S.E."/>
            <person name="Chang C.H."/>
            <person name="Bessho-Uehara M."/>
            <person name="Martin G.J."/>
            <person name="Bewick A.J."/>
            <person name="Behringer M."/>
            <person name="Debat H.J."/>
            <person name="Wong I."/>
            <person name="Day J.C."/>
            <person name="Suvorov A."/>
            <person name="Silva C.J."/>
            <person name="Stanger-Hall K.F."/>
            <person name="Hall D.W."/>
            <person name="Schmitz R.J."/>
            <person name="Nelson D.R."/>
            <person name="Lewis S.M."/>
            <person name="Shigenobu S."/>
            <person name="Bybee S.M."/>
            <person name="Larracuente A.M."/>
            <person name="Oba Y."/>
            <person name="Weng J.K."/>
        </authorList>
    </citation>
    <scope>NUCLEOTIDE SEQUENCE [LARGE SCALE GENOMIC DNA]</scope>
    <source>
        <strain evidence="15">1611_PpyrPB1</strain>
        <tissue evidence="15">Whole body</tissue>
    </source>
</reference>
<keyword evidence="6 12" id="KW-0963">Cytoplasm</keyword>
<evidence type="ECO:0000256" key="6">
    <source>
        <dbReference type="ARBA" id="ARBA00022490"/>
    </source>
</evidence>
<keyword evidence="10 12" id="KW-0539">Nucleus</keyword>
<evidence type="ECO:0000313" key="15">
    <source>
        <dbReference type="EMBL" id="KAB0797290.1"/>
    </source>
</evidence>